<dbReference type="GO" id="GO:0005743">
    <property type="term" value="C:mitochondrial inner membrane"/>
    <property type="evidence" value="ECO:0007669"/>
    <property type="project" value="UniProtKB-SubCell"/>
</dbReference>
<keyword evidence="8" id="KW-0496">Mitochondrion</keyword>
<comment type="similarity">
    <text evidence="2 11">Belongs to the mitochondrial carrier (TC 2.A.29) family.</text>
</comment>
<reference evidence="12" key="1">
    <citation type="submission" date="2024-06" db="EMBL/GenBank/DDBJ databases">
        <authorList>
            <person name="Liu X."/>
            <person name="Lenzi L."/>
            <person name="Haldenby T S."/>
            <person name="Uol C."/>
        </authorList>
    </citation>
    <scope>NUCLEOTIDE SEQUENCE</scope>
</reference>
<feature type="repeat" description="Solcar" evidence="10">
    <location>
        <begin position="109"/>
        <end position="193"/>
    </location>
</feature>
<dbReference type="AlphaFoldDB" id="A0AAV2TVD1"/>
<dbReference type="PANTHER" id="PTHR45671:SF10">
    <property type="entry name" value="SOLUTE CARRIER FAMILY 25 MEMBER 3"/>
    <property type="match status" value="1"/>
</dbReference>
<name>A0AAV2TVD1_CALDB</name>
<evidence type="ECO:0000256" key="7">
    <source>
        <dbReference type="ARBA" id="ARBA00022989"/>
    </source>
</evidence>
<keyword evidence="4 10" id="KW-0812">Transmembrane</keyword>
<evidence type="ECO:0000256" key="2">
    <source>
        <dbReference type="ARBA" id="ARBA00006375"/>
    </source>
</evidence>
<keyword evidence="7" id="KW-1133">Transmembrane helix</keyword>
<protein>
    <recommendedName>
        <fullName evidence="14">Phosphate carrier protein, mitochondrial</fullName>
    </recommendedName>
</protein>
<dbReference type="InterPro" id="IPR023395">
    <property type="entry name" value="MCP_dom_sf"/>
</dbReference>
<keyword evidence="5" id="KW-0677">Repeat</keyword>
<dbReference type="InterPro" id="IPR044677">
    <property type="entry name" value="SLC25A3/Pic2/Mir1-like"/>
</dbReference>
<keyword evidence="3 11" id="KW-0813">Transport</keyword>
<evidence type="ECO:0000256" key="3">
    <source>
        <dbReference type="ARBA" id="ARBA00022448"/>
    </source>
</evidence>
<dbReference type="PROSITE" id="PS50920">
    <property type="entry name" value="SOLCAR"/>
    <property type="match status" value="2"/>
</dbReference>
<evidence type="ECO:0000256" key="10">
    <source>
        <dbReference type="PROSITE-ProRule" id="PRU00282"/>
    </source>
</evidence>
<dbReference type="EMBL" id="CAXLJL010000711">
    <property type="protein sequence ID" value="CAL5140150.1"/>
    <property type="molecule type" value="Genomic_DNA"/>
</dbReference>
<dbReference type="GO" id="GO:1990547">
    <property type="term" value="P:mitochondrial phosphate ion transmembrane transport"/>
    <property type="evidence" value="ECO:0007669"/>
    <property type="project" value="InterPro"/>
</dbReference>
<evidence type="ECO:0000256" key="8">
    <source>
        <dbReference type="ARBA" id="ARBA00023128"/>
    </source>
</evidence>
<evidence type="ECO:0008006" key="14">
    <source>
        <dbReference type="Google" id="ProtNLM"/>
    </source>
</evidence>
<evidence type="ECO:0000256" key="4">
    <source>
        <dbReference type="ARBA" id="ARBA00022692"/>
    </source>
</evidence>
<proteinExistence type="inferred from homology"/>
<evidence type="ECO:0000256" key="6">
    <source>
        <dbReference type="ARBA" id="ARBA00022792"/>
    </source>
</evidence>
<comment type="subcellular location">
    <subcellularLocation>
        <location evidence="1">Mitochondrion inner membrane</location>
        <topology evidence="1">Multi-pass membrane protein</topology>
    </subcellularLocation>
</comment>
<keyword evidence="6" id="KW-0999">Mitochondrion inner membrane</keyword>
<sequence length="228" mass="25499">MSDLSCEYGSMKYYAYCALGGILSCGTTHTSIVPLDLVKCRLQVDRAKYKNLIRGFSVTIAEDGVRGLGRGWAPTAIGYSLQGMGKFGFYEVFKHFYNGCLSEEKAYLWRTGVYLAASASAEFFADILLCPMEAIKVRLQTLPGWGTTLREGVPKMIRDEGMFGFYKGIVPLWGRQIPYTMMKFACFERTVEAIYKYVVPKPRDQCTKGEQLVVTFGAGYIGESYSNP</sequence>
<gene>
    <name evidence="12" type="ORF">CDAUBV1_LOCUS15330</name>
</gene>
<evidence type="ECO:0000256" key="1">
    <source>
        <dbReference type="ARBA" id="ARBA00004448"/>
    </source>
</evidence>
<evidence type="ECO:0000256" key="5">
    <source>
        <dbReference type="ARBA" id="ARBA00022737"/>
    </source>
</evidence>
<dbReference type="SUPFAM" id="SSF103506">
    <property type="entry name" value="Mitochondrial carrier"/>
    <property type="match status" value="1"/>
</dbReference>
<dbReference type="PANTHER" id="PTHR45671">
    <property type="entry name" value="SOLUTE CARRIER FAMILY 25 (MITOCHONDRIAL CARRIER PHOSPHATE CARRIER), MEMBER 3, LIKE-RELATED-RELATED"/>
    <property type="match status" value="1"/>
</dbReference>
<feature type="repeat" description="Solcar" evidence="10">
    <location>
        <begin position="12"/>
        <end position="96"/>
    </location>
</feature>
<keyword evidence="9 10" id="KW-0472">Membrane</keyword>
<organism evidence="12 13">
    <name type="scientific">Calicophoron daubneyi</name>
    <name type="common">Rumen fluke</name>
    <name type="synonym">Paramphistomum daubneyi</name>
    <dbReference type="NCBI Taxonomy" id="300641"/>
    <lineage>
        <taxon>Eukaryota</taxon>
        <taxon>Metazoa</taxon>
        <taxon>Spiralia</taxon>
        <taxon>Lophotrochozoa</taxon>
        <taxon>Platyhelminthes</taxon>
        <taxon>Trematoda</taxon>
        <taxon>Digenea</taxon>
        <taxon>Plagiorchiida</taxon>
        <taxon>Pronocephalata</taxon>
        <taxon>Paramphistomoidea</taxon>
        <taxon>Paramphistomidae</taxon>
        <taxon>Calicophoron</taxon>
    </lineage>
</organism>
<evidence type="ECO:0000313" key="12">
    <source>
        <dbReference type="EMBL" id="CAL5140150.1"/>
    </source>
</evidence>
<dbReference type="Proteomes" id="UP001497525">
    <property type="component" value="Unassembled WGS sequence"/>
</dbReference>
<comment type="caution">
    <text evidence="12">The sequence shown here is derived from an EMBL/GenBank/DDBJ whole genome shotgun (WGS) entry which is preliminary data.</text>
</comment>
<evidence type="ECO:0000256" key="9">
    <source>
        <dbReference type="ARBA" id="ARBA00023136"/>
    </source>
</evidence>
<dbReference type="GO" id="GO:0005315">
    <property type="term" value="F:phosphate transmembrane transporter activity"/>
    <property type="evidence" value="ECO:0007669"/>
    <property type="project" value="InterPro"/>
</dbReference>
<dbReference type="InterPro" id="IPR018108">
    <property type="entry name" value="MCP_transmembrane"/>
</dbReference>
<evidence type="ECO:0000256" key="11">
    <source>
        <dbReference type="RuleBase" id="RU000488"/>
    </source>
</evidence>
<accession>A0AAV2TVD1</accession>
<evidence type="ECO:0000313" key="13">
    <source>
        <dbReference type="Proteomes" id="UP001497525"/>
    </source>
</evidence>
<dbReference type="Pfam" id="PF00153">
    <property type="entry name" value="Mito_carr"/>
    <property type="match status" value="2"/>
</dbReference>
<dbReference type="Gene3D" id="1.50.40.10">
    <property type="entry name" value="Mitochondrial carrier domain"/>
    <property type="match status" value="1"/>
</dbReference>